<gene>
    <name evidence="1" type="ORF">acsn021_22670</name>
</gene>
<dbReference type="SUPFAM" id="SSF110296">
    <property type="entry name" value="Oligoxyloglucan reducing end-specific cellobiohydrolase"/>
    <property type="match status" value="1"/>
</dbReference>
<dbReference type="KEGG" id="acel:acsn021_22670"/>
<keyword evidence="2" id="KW-1185">Reference proteome</keyword>
<proteinExistence type="predicted"/>
<dbReference type="RefSeq" id="WP_184089398.1">
    <property type="nucleotide sequence ID" value="NZ_AP023367.1"/>
</dbReference>
<dbReference type="AlphaFoldDB" id="A0A6S6R6S1"/>
<protein>
    <submittedName>
        <fullName evidence="1">Uncharacterized protein</fullName>
    </submittedName>
</protein>
<dbReference type="InterPro" id="IPR036278">
    <property type="entry name" value="Sialidase_sf"/>
</dbReference>
<organism evidence="1 2">
    <name type="scientific">Anaerocolumna cellulosilytica</name>
    <dbReference type="NCBI Taxonomy" id="433286"/>
    <lineage>
        <taxon>Bacteria</taxon>
        <taxon>Bacillati</taxon>
        <taxon>Bacillota</taxon>
        <taxon>Clostridia</taxon>
        <taxon>Lachnospirales</taxon>
        <taxon>Lachnospiraceae</taxon>
        <taxon>Anaerocolumna</taxon>
    </lineage>
</organism>
<accession>A0A6S6R6S1</accession>
<evidence type="ECO:0000313" key="2">
    <source>
        <dbReference type="Proteomes" id="UP000515561"/>
    </source>
</evidence>
<sequence>MHMRRKRVLIGLLCITLLSMGYKPLISSAATAGKDITWKKISQESESGNLTDITYNKKKIYIAVGDEGTILRSSNGLDWKRVSLQTTSDLKSIATNGNEFIVVGSDGVIIKSKDGSTWIKAAVTFDKQLTYQSITGKNQKYNDEKYSINWKKQPKQSEVEFRDVIWDGKKYVAVGHWKVNTGTLRAGKYSDFKQASLYSDFVVTSSDGKKWKADYTGMENMETVVYTGQKYFITSETQIAFSTDLKKWKITTPKVRGSIMDIIYENGKYMMINWDGSVDSMGAAIHTSTNGTTWKSVINPTNLGSLTHEVDDTIKKYGKANGFANLSMRTVIWDGSKYVIAGYKGMILTSKNGAAWKMLSNRWEVYYKAWGYTDEAGETANINKMVYDGEQYIQVGNNGTILVTKDLTEGTVVRERLPADYTNVVYDGKSRYFAYGTEESEGVLESADGYSWTKVDFGDNIKGMNTETVVAHNGTALIVGNTSANDGNCFYYYSNKVGDWKKMSFSDEFSYTYGSQYLDGKYQIFTRHGLITSKDGKKWSGYSLTDTMPQKIVTNGKIYVGIRATHDFSKNIWAGSLYTATNYNKWTSVKVKKGGKSYHLSASDVVWTGKKFVTIGGKLLDKDIFSDEYVVATSSDGKNWIIQDSEEDFVAGTYGNKTFLAFDNDGSIYVSADGVKYTKKNKMTNQKLAGGLWDGKKFIIVGDMGVMFASVKSKNTTIPIKSSYIENKREYVLQY</sequence>
<dbReference type="EMBL" id="AP023367">
    <property type="protein sequence ID" value="BCJ94698.1"/>
    <property type="molecule type" value="Genomic_DNA"/>
</dbReference>
<reference evidence="1 2" key="1">
    <citation type="journal article" date="2016" name="Int. J. Syst. Evol. Microbiol.">
        <title>Descriptions of Anaerotaenia torta gen. nov., sp. nov. and Anaerocolumna cellulosilytica gen. nov., sp. nov. isolated from a methanogenic reactor of cattle waste.</title>
        <authorList>
            <person name="Uek A."/>
            <person name="Ohtaki Y."/>
            <person name="Kaku N."/>
            <person name="Ueki K."/>
        </authorList>
    </citation>
    <scope>NUCLEOTIDE SEQUENCE [LARGE SCALE GENOMIC DNA]</scope>
    <source>
        <strain evidence="1 2">SN021</strain>
    </source>
</reference>
<dbReference type="SUPFAM" id="SSF50939">
    <property type="entry name" value="Sialidases"/>
    <property type="match status" value="1"/>
</dbReference>
<evidence type="ECO:0000313" key="1">
    <source>
        <dbReference type="EMBL" id="BCJ94698.1"/>
    </source>
</evidence>
<dbReference type="Proteomes" id="UP000515561">
    <property type="component" value="Chromosome"/>
</dbReference>
<name>A0A6S6R6S1_9FIRM</name>